<dbReference type="PANTHER" id="PTHR40466">
    <property type="entry name" value="EXPRESSED PROTEIN"/>
    <property type="match status" value="1"/>
</dbReference>
<dbReference type="InterPro" id="IPR039965">
    <property type="entry name" value="C3H7.08c"/>
</dbReference>
<dbReference type="EMBL" id="CP138585">
    <property type="protein sequence ID" value="WPH01636.1"/>
    <property type="molecule type" value="Genomic_DNA"/>
</dbReference>
<proteinExistence type="predicted"/>
<evidence type="ECO:0000313" key="2">
    <source>
        <dbReference type="EMBL" id="WPH01636.1"/>
    </source>
</evidence>
<feature type="compositionally biased region" description="Basic and acidic residues" evidence="1">
    <location>
        <begin position="95"/>
        <end position="106"/>
    </location>
</feature>
<dbReference type="Proteomes" id="UP001303373">
    <property type="component" value="Chromosome 6"/>
</dbReference>
<dbReference type="PANTHER" id="PTHR40466:SF1">
    <property type="entry name" value="FUNGAL PROTEIN"/>
    <property type="match status" value="1"/>
</dbReference>
<keyword evidence="3" id="KW-1185">Reference proteome</keyword>
<evidence type="ECO:0000313" key="3">
    <source>
        <dbReference type="Proteomes" id="UP001303373"/>
    </source>
</evidence>
<sequence>MSAIARRAAFQAVRTPFRPAQRRTYAEAKKVDLKEGARRDPELYILLAIMTGAFSLAGWHFSRNPTSASSENRIHQAVDSEPWKTGNDARYQYHPHGDASKGKKDAPSALNEVIIPNVNLPKALHEKYNKWGKEGY</sequence>
<organism evidence="2 3">
    <name type="scientific">Acrodontium crateriforme</name>
    <dbReference type="NCBI Taxonomy" id="150365"/>
    <lineage>
        <taxon>Eukaryota</taxon>
        <taxon>Fungi</taxon>
        <taxon>Dikarya</taxon>
        <taxon>Ascomycota</taxon>
        <taxon>Pezizomycotina</taxon>
        <taxon>Dothideomycetes</taxon>
        <taxon>Dothideomycetidae</taxon>
        <taxon>Mycosphaerellales</taxon>
        <taxon>Teratosphaeriaceae</taxon>
        <taxon>Acrodontium</taxon>
    </lineage>
</organism>
<feature type="compositionally biased region" description="Basic and acidic residues" evidence="1">
    <location>
        <begin position="72"/>
        <end position="82"/>
    </location>
</feature>
<reference evidence="2 3" key="1">
    <citation type="submission" date="2023-11" db="EMBL/GenBank/DDBJ databases">
        <title>An acidophilic fungus is an integral part of prey digestion in a carnivorous sundew plant.</title>
        <authorList>
            <person name="Tsai I.J."/>
        </authorList>
    </citation>
    <scope>NUCLEOTIDE SEQUENCE [LARGE SCALE GENOMIC DNA]</scope>
    <source>
        <strain evidence="2">169a</strain>
    </source>
</reference>
<dbReference type="AlphaFoldDB" id="A0AAQ3RA78"/>
<evidence type="ECO:0000256" key="1">
    <source>
        <dbReference type="SAM" id="MobiDB-lite"/>
    </source>
</evidence>
<protein>
    <submittedName>
        <fullName evidence="2">Uncharacterized protein</fullName>
    </submittedName>
</protein>
<gene>
    <name evidence="2" type="ORF">R9X50_00448600</name>
</gene>
<name>A0AAQ3RA78_9PEZI</name>
<feature type="region of interest" description="Disordered" evidence="1">
    <location>
        <begin position="65"/>
        <end position="106"/>
    </location>
</feature>
<accession>A0AAQ3RA78</accession>